<dbReference type="EC" id="2.7.7.65" evidence="3"/>
<sequence>MGLHTPTLLVANALVMSLSGALLLYSWWRGREERTLLWMGALLLLAVPGIIMNALRGMGFDYVPIILGNIILLLATAMHWTTMRVFAGRPLYWPGLLAGPLLWTLLCLWPTFYDSVELRVPLYSLLVIAYMLASASELWRSRWQLDVSIAPALVLMACHGGFYSVRLFLDPGAPLGASSSSAFFAVVVIESMLYAVGAGFITLSMVKERAEAHYREASLTDALTGIGNRRAFTQAAQQLLERSAGEPRRLALLLCDLDNFKQVNDRLGHPAGDWVLRRFAEVLVQHMGPGAVFGRIGGEEFACLVEAEHGEALALAERIRKDFSASVREQGPLSTSIGIATAAIGGLDLSRLLSLADAALYQAKHEGRDRVVLSELQVQLNEVGQTERRRRFR</sequence>
<evidence type="ECO:0000256" key="1">
    <source>
        <dbReference type="ARBA" id="ARBA00001946"/>
    </source>
</evidence>
<dbReference type="Pfam" id="PF00990">
    <property type="entry name" value="GGDEF"/>
    <property type="match status" value="1"/>
</dbReference>
<keyword evidence="8" id="KW-1185">Reference proteome</keyword>
<dbReference type="GO" id="GO:0052621">
    <property type="term" value="F:diguanylate cyclase activity"/>
    <property type="evidence" value="ECO:0007669"/>
    <property type="project" value="UniProtKB-EC"/>
</dbReference>
<dbReference type="SMART" id="SM00267">
    <property type="entry name" value="GGDEF"/>
    <property type="match status" value="1"/>
</dbReference>
<evidence type="ECO:0000259" key="6">
    <source>
        <dbReference type="PROSITE" id="PS50887"/>
    </source>
</evidence>
<protein>
    <recommendedName>
        <fullName evidence="3">diguanylate cyclase</fullName>
        <ecNumber evidence="3">2.7.7.65</ecNumber>
    </recommendedName>
</protein>
<comment type="cofactor">
    <cofactor evidence="1">
        <name>Mg(2+)</name>
        <dbReference type="ChEBI" id="CHEBI:18420"/>
    </cofactor>
</comment>
<feature type="transmembrane region" description="Helical" evidence="5">
    <location>
        <begin position="118"/>
        <end position="135"/>
    </location>
</feature>
<comment type="caution">
    <text evidence="7">The sequence shown here is derived from an EMBL/GenBank/DDBJ whole genome shotgun (WGS) entry which is preliminary data.</text>
</comment>
<comment type="subcellular location">
    <subcellularLocation>
        <location evidence="2">Cell inner membrane</location>
    </subcellularLocation>
</comment>
<evidence type="ECO:0000256" key="5">
    <source>
        <dbReference type="SAM" id="Phobius"/>
    </source>
</evidence>
<dbReference type="GO" id="GO:0005886">
    <property type="term" value="C:plasma membrane"/>
    <property type="evidence" value="ECO:0007669"/>
    <property type="project" value="UniProtKB-SubCell"/>
</dbReference>
<evidence type="ECO:0000256" key="4">
    <source>
        <dbReference type="ARBA" id="ARBA00034247"/>
    </source>
</evidence>
<dbReference type="SUPFAM" id="SSF55073">
    <property type="entry name" value="Nucleotide cyclase"/>
    <property type="match status" value="1"/>
</dbReference>
<dbReference type="FunFam" id="3.30.70.270:FF:000001">
    <property type="entry name" value="Diguanylate cyclase domain protein"/>
    <property type="match status" value="1"/>
</dbReference>
<feature type="transmembrane region" description="Helical" evidence="5">
    <location>
        <begin position="6"/>
        <end position="28"/>
    </location>
</feature>
<dbReference type="InterPro" id="IPR043128">
    <property type="entry name" value="Rev_trsase/Diguanyl_cyclase"/>
</dbReference>
<evidence type="ECO:0000313" key="7">
    <source>
        <dbReference type="EMBL" id="PTU75839.1"/>
    </source>
</evidence>
<feature type="transmembrane region" description="Helical" evidence="5">
    <location>
        <begin position="92"/>
        <end position="112"/>
    </location>
</feature>
<dbReference type="GO" id="GO:1902201">
    <property type="term" value="P:negative regulation of bacterial-type flagellum-dependent cell motility"/>
    <property type="evidence" value="ECO:0007669"/>
    <property type="project" value="TreeGrafter"/>
</dbReference>
<dbReference type="PROSITE" id="PS50887">
    <property type="entry name" value="GGDEF"/>
    <property type="match status" value="1"/>
</dbReference>
<dbReference type="InterPro" id="IPR000160">
    <property type="entry name" value="GGDEF_dom"/>
</dbReference>
<keyword evidence="5" id="KW-0812">Transmembrane</keyword>
<feature type="transmembrane region" description="Helical" evidence="5">
    <location>
        <begin position="62"/>
        <end position="80"/>
    </location>
</feature>
<dbReference type="GO" id="GO:0043709">
    <property type="term" value="P:cell adhesion involved in single-species biofilm formation"/>
    <property type="evidence" value="ECO:0007669"/>
    <property type="project" value="TreeGrafter"/>
</dbReference>
<dbReference type="OrthoDB" id="9812260at2"/>
<dbReference type="PANTHER" id="PTHR45138">
    <property type="entry name" value="REGULATORY COMPONENTS OF SENSORY TRANSDUCTION SYSTEM"/>
    <property type="match status" value="1"/>
</dbReference>
<evidence type="ECO:0000256" key="3">
    <source>
        <dbReference type="ARBA" id="ARBA00012528"/>
    </source>
</evidence>
<dbReference type="PANTHER" id="PTHR45138:SF9">
    <property type="entry name" value="DIGUANYLATE CYCLASE DGCM-RELATED"/>
    <property type="match status" value="1"/>
</dbReference>
<dbReference type="Proteomes" id="UP000244064">
    <property type="component" value="Unassembled WGS sequence"/>
</dbReference>
<feature type="transmembrane region" description="Helical" evidence="5">
    <location>
        <begin position="147"/>
        <end position="169"/>
    </location>
</feature>
<accession>A0A2T5PDN3</accession>
<comment type="catalytic activity">
    <reaction evidence="4">
        <text>2 GTP = 3',3'-c-di-GMP + 2 diphosphate</text>
        <dbReference type="Rhea" id="RHEA:24898"/>
        <dbReference type="ChEBI" id="CHEBI:33019"/>
        <dbReference type="ChEBI" id="CHEBI:37565"/>
        <dbReference type="ChEBI" id="CHEBI:58805"/>
        <dbReference type="EC" id="2.7.7.65"/>
    </reaction>
</comment>
<feature type="domain" description="GGDEF" evidence="6">
    <location>
        <begin position="248"/>
        <end position="376"/>
    </location>
</feature>
<evidence type="ECO:0000256" key="2">
    <source>
        <dbReference type="ARBA" id="ARBA00004533"/>
    </source>
</evidence>
<dbReference type="Gene3D" id="3.30.70.270">
    <property type="match status" value="1"/>
</dbReference>
<keyword evidence="5" id="KW-1133">Transmembrane helix</keyword>
<dbReference type="CDD" id="cd01949">
    <property type="entry name" value="GGDEF"/>
    <property type="match status" value="1"/>
</dbReference>
<dbReference type="AlphaFoldDB" id="A0A2T5PDN3"/>
<dbReference type="NCBIfam" id="TIGR00254">
    <property type="entry name" value="GGDEF"/>
    <property type="match status" value="1"/>
</dbReference>
<name>A0A2T5PDN3_9PSED</name>
<proteinExistence type="predicted"/>
<gene>
    <name evidence="7" type="ORF">DBO85_03975</name>
</gene>
<dbReference type="InterPro" id="IPR050469">
    <property type="entry name" value="Diguanylate_Cyclase"/>
</dbReference>
<reference evidence="7 8" key="1">
    <citation type="submission" date="2018-04" db="EMBL/GenBank/DDBJ databases">
        <title>Pseudomonas sp. nov., isolated from mangrove soil.</title>
        <authorList>
            <person name="Chen C."/>
        </authorList>
    </citation>
    <scope>NUCLEOTIDE SEQUENCE [LARGE SCALE GENOMIC DNA]</scope>
    <source>
        <strain evidence="7 8">TC-11</strain>
    </source>
</reference>
<feature type="transmembrane region" description="Helical" evidence="5">
    <location>
        <begin position="35"/>
        <end position="56"/>
    </location>
</feature>
<organism evidence="7 8">
    <name type="scientific">Pseudomonas mangrovi</name>
    <dbReference type="NCBI Taxonomy" id="2161748"/>
    <lineage>
        <taxon>Bacteria</taxon>
        <taxon>Pseudomonadati</taxon>
        <taxon>Pseudomonadota</taxon>
        <taxon>Gammaproteobacteria</taxon>
        <taxon>Pseudomonadales</taxon>
        <taxon>Pseudomonadaceae</taxon>
        <taxon>Pseudomonas</taxon>
    </lineage>
</organism>
<feature type="transmembrane region" description="Helical" evidence="5">
    <location>
        <begin position="181"/>
        <end position="206"/>
    </location>
</feature>
<dbReference type="EMBL" id="QASN01000006">
    <property type="protein sequence ID" value="PTU75839.1"/>
    <property type="molecule type" value="Genomic_DNA"/>
</dbReference>
<evidence type="ECO:0000313" key="8">
    <source>
        <dbReference type="Proteomes" id="UP000244064"/>
    </source>
</evidence>
<dbReference type="InterPro" id="IPR029787">
    <property type="entry name" value="Nucleotide_cyclase"/>
</dbReference>
<keyword evidence="5" id="KW-0472">Membrane</keyword>